<accession>A0A0A1ZB13</accession>
<name>A0A0A1ZB13_PROMR</name>
<keyword evidence="1" id="KW-0812">Transmembrane</keyword>
<feature type="transmembrane region" description="Helical" evidence="1">
    <location>
        <begin position="23"/>
        <end position="44"/>
    </location>
</feature>
<keyword evidence="1" id="KW-1133">Transmembrane helix</keyword>
<dbReference type="EMBL" id="JNAH01000008">
    <property type="protein sequence ID" value="KGF85458.1"/>
    <property type="molecule type" value="Genomic_DNA"/>
</dbReference>
<evidence type="ECO:0000256" key="1">
    <source>
        <dbReference type="SAM" id="Phobius"/>
    </source>
</evidence>
<gene>
    <name evidence="2" type="ORF">EU91_1560</name>
</gene>
<dbReference type="Proteomes" id="UP000030598">
    <property type="component" value="Unassembled WGS sequence"/>
</dbReference>
<protein>
    <recommendedName>
        <fullName evidence="4">Acyltransferase</fullName>
    </recommendedName>
</protein>
<reference evidence="3" key="1">
    <citation type="journal article" date="2014" name="Sci. Data">
        <title>Genomes of diverse isolates of the marine cyanobacterium Prochlorococcus.</title>
        <authorList>
            <person name="Biller S."/>
            <person name="Berube P."/>
            <person name="Thompson J."/>
            <person name="Kelly L."/>
            <person name="Roggensack S."/>
            <person name="Awad L."/>
            <person name="Roache-Johnson K."/>
            <person name="Ding H."/>
            <person name="Giovannoni S.J."/>
            <person name="Moore L.R."/>
            <person name="Chisholm S.W."/>
        </authorList>
    </citation>
    <scope>NUCLEOTIDE SEQUENCE [LARGE SCALE GENOMIC DNA]</scope>
    <source>
        <strain evidence="3">GP2</strain>
    </source>
</reference>
<evidence type="ECO:0000313" key="3">
    <source>
        <dbReference type="Proteomes" id="UP000030598"/>
    </source>
</evidence>
<comment type="caution">
    <text evidence="2">The sequence shown here is derived from an EMBL/GenBank/DDBJ whole genome shotgun (WGS) entry which is preliminary data.</text>
</comment>
<dbReference type="AlphaFoldDB" id="A0A0A1ZB13"/>
<organism evidence="2 3">
    <name type="scientific">Prochlorococcus marinus str. GP2</name>
    <dbReference type="NCBI Taxonomy" id="59925"/>
    <lineage>
        <taxon>Bacteria</taxon>
        <taxon>Bacillati</taxon>
        <taxon>Cyanobacteriota</taxon>
        <taxon>Cyanophyceae</taxon>
        <taxon>Synechococcales</taxon>
        <taxon>Prochlorococcaceae</taxon>
        <taxon>Prochlorococcus</taxon>
    </lineage>
</organism>
<evidence type="ECO:0000313" key="2">
    <source>
        <dbReference type="EMBL" id="KGF85458.1"/>
    </source>
</evidence>
<sequence>MSFATYYMHLIFAAFPSLVSPELILYLLPALTVSILFFSFKIMFFKAPKLRKVK</sequence>
<proteinExistence type="predicted"/>
<keyword evidence="1" id="KW-0472">Membrane</keyword>
<evidence type="ECO:0008006" key="4">
    <source>
        <dbReference type="Google" id="ProtNLM"/>
    </source>
</evidence>